<gene>
    <name evidence="4" type="ORF">FW784_09975</name>
</gene>
<reference evidence="4 5" key="1">
    <citation type="submission" date="2019-08" db="EMBL/GenBank/DDBJ databases">
        <title>Draft genome sequence of Lysobacter sp. UKS-15.</title>
        <authorList>
            <person name="Im W.-T."/>
        </authorList>
    </citation>
    <scope>NUCLEOTIDE SEQUENCE [LARGE SCALE GENOMIC DNA]</scope>
    <source>
        <strain evidence="4 5">UKS-15</strain>
    </source>
</reference>
<sequence>MNMKTPLALATAALILCATAACNRNQEAAGGANTTPPAATDTAATDAANAATAAAGAPTAGAPADNAAAATAAPPTQQEALALLNLVNDHEIKAAEQAKSKKVKGDAAAFADMMKMDHTKNMAATKALLDKNGGAPADSAAMSDMKSKSDAELQQLAALDGDAYAKAYIDAMVNGHQDALTKLDSMLIPAATDAAIKKHLQATRDAVQKHLDRAKEIQAKMPAA</sequence>
<dbReference type="Pfam" id="PF13628">
    <property type="entry name" value="DUF4142"/>
    <property type="match status" value="1"/>
</dbReference>
<dbReference type="RefSeq" id="WP_149353198.1">
    <property type="nucleotide sequence ID" value="NZ_VTRV01000109.1"/>
</dbReference>
<evidence type="ECO:0000313" key="4">
    <source>
        <dbReference type="EMBL" id="TZF88401.1"/>
    </source>
</evidence>
<dbReference type="OrthoDB" id="5998717at2"/>
<dbReference type="PANTHER" id="PTHR38593">
    <property type="entry name" value="BLR2558 PROTEIN"/>
    <property type="match status" value="1"/>
</dbReference>
<evidence type="ECO:0000313" key="5">
    <source>
        <dbReference type="Proteomes" id="UP000323164"/>
    </source>
</evidence>
<dbReference type="Proteomes" id="UP000323164">
    <property type="component" value="Unassembled WGS sequence"/>
</dbReference>
<feature type="region of interest" description="Disordered" evidence="1">
    <location>
        <begin position="27"/>
        <end position="46"/>
    </location>
</feature>
<feature type="signal peptide" evidence="2">
    <location>
        <begin position="1"/>
        <end position="20"/>
    </location>
</feature>
<keyword evidence="2" id="KW-0732">Signal</keyword>
<organism evidence="4 5">
    <name type="scientific">Cognatilysobacter lacus</name>
    <dbReference type="NCBI Taxonomy" id="1643323"/>
    <lineage>
        <taxon>Bacteria</taxon>
        <taxon>Pseudomonadati</taxon>
        <taxon>Pseudomonadota</taxon>
        <taxon>Gammaproteobacteria</taxon>
        <taxon>Lysobacterales</taxon>
        <taxon>Lysobacteraceae</taxon>
        <taxon>Cognatilysobacter</taxon>
    </lineage>
</organism>
<dbReference type="InterPro" id="IPR025419">
    <property type="entry name" value="DUF4142"/>
</dbReference>
<dbReference type="AlphaFoldDB" id="A0A5D8Z0Y1"/>
<dbReference type="PANTHER" id="PTHR38593:SF1">
    <property type="entry name" value="BLR2558 PROTEIN"/>
    <property type="match status" value="1"/>
</dbReference>
<accession>A0A5D8Z0Y1</accession>
<dbReference type="InterPro" id="IPR012347">
    <property type="entry name" value="Ferritin-like"/>
</dbReference>
<comment type="caution">
    <text evidence="4">The sequence shown here is derived from an EMBL/GenBank/DDBJ whole genome shotgun (WGS) entry which is preliminary data.</text>
</comment>
<evidence type="ECO:0000256" key="2">
    <source>
        <dbReference type="SAM" id="SignalP"/>
    </source>
</evidence>
<dbReference type="EMBL" id="VTRV01000109">
    <property type="protein sequence ID" value="TZF88401.1"/>
    <property type="molecule type" value="Genomic_DNA"/>
</dbReference>
<evidence type="ECO:0000259" key="3">
    <source>
        <dbReference type="Pfam" id="PF13628"/>
    </source>
</evidence>
<feature type="domain" description="DUF4142" evidence="3">
    <location>
        <begin position="76"/>
        <end position="217"/>
    </location>
</feature>
<protein>
    <submittedName>
        <fullName evidence="4">DUF4142 domain-containing protein</fullName>
    </submittedName>
</protein>
<proteinExistence type="predicted"/>
<evidence type="ECO:0000256" key="1">
    <source>
        <dbReference type="SAM" id="MobiDB-lite"/>
    </source>
</evidence>
<keyword evidence="5" id="KW-1185">Reference proteome</keyword>
<dbReference type="Gene3D" id="1.20.1260.10">
    <property type="match status" value="1"/>
</dbReference>
<name>A0A5D8Z0Y1_9GAMM</name>
<dbReference type="PROSITE" id="PS51257">
    <property type="entry name" value="PROKAR_LIPOPROTEIN"/>
    <property type="match status" value="1"/>
</dbReference>
<feature type="chain" id="PRO_5023058271" evidence="2">
    <location>
        <begin position="21"/>
        <end position="224"/>
    </location>
</feature>